<dbReference type="RefSeq" id="WP_183196785.1">
    <property type="nucleotide sequence ID" value="NZ_JACIDA010000002.1"/>
</dbReference>
<feature type="transmembrane region" description="Helical" evidence="2">
    <location>
        <begin position="115"/>
        <end position="133"/>
    </location>
</feature>
<dbReference type="Proteomes" id="UP000532936">
    <property type="component" value="Unassembled WGS sequence"/>
</dbReference>
<sequence length="526" mass="56728">MLHIPVLPRSSFWLRVAVGAALVGLADLLFFAHAPGTSLGLFAFAVLGGALFGRKDLLQDRRGRGFVLVGVAFALVLADRPGLLAWALFGVSISLGALSSRVGPNETAWGWTQRLALHWFFALFGPVVDLFRVSRQRRGRGGMSALNLLGLLIMPVVGGGVFLALFSAANPLISNALANLSLPSLSPQNTLRALFWGVVFIGALGLLRPRWRKPLLALPERKIGKPSAFLTRTITLSLIVFNAVFALQNGLDIAFLWSGAPLPGDMGLAEYAHRGAYPLIVTALLAGLFVLAALQPGSDTANRPLVRRLVVVWIAQNMILVASSLLRTADYIEAYALTRFRIAAMIWMGLVAVGLMLICWRMLAAKSAHWLINANAAAALVVLAVVSVVDLGAVVAGWNVRHAREVGGRGVALDLGYLHTLGAPALVSLVELETTLDDAVLRDRVAAVRQDILLNVRRRQSEWRGWTWRDQRRLDRVDALQRNDALSPPLPGARDWDGRLIRTAPPSAPAPIAAPPSVPLTSRTEG</sequence>
<proteinExistence type="predicted"/>
<feature type="transmembrane region" description="Helical" evidence="2">
    <location>
        <begin position="189"/>
        <end position="207"/>
    </location>
</feature>
<dbReference type="EMBL" id="JACIDA010000002">
    <property type="protein sequence ID" value="MBB3872558.1"/>
    <property type="molecule type" value="Genomic_DNA"/>
</dbReference>
<evidence type="ECO:0000256" key="1">
    <source>
        <dbReference type="SAM" id="MobiDB-lite"/>
    </source>
</evidence>
<protein>
    <recommendedName>
        <fullName evidence="5">DUF4173 domain-containing protein</fullName>
    </recommendedName>
</protein>
<keyword evidence="2" id="KW-0472">Membrane</keyword>
<feature type="transmembrane region" description="Helical" evidence="2">
    <location>
        <begin position="376"/>
        <end position="398"/>
    </location>
</feature>
<feature type="transmembrane region" description="Helical" evidence="2">
    <location>
        <begin position="275"/>
        <end position="294"/>
    </location>
</feature>
<dbReference type="Pfam" id="PF13687">
    <property type="entry name" value="DUF4153"/>
    <property type="match status" value="1"/>
</dbReference>
<feature type="transmembrane region" description="Helical" evidence="2">
    <location>
        <begin position="306"/>
        <end position="326"/>
    </location>
</feature>
<feature type="region of interest" description="Disordered" evidence="1">
    <location>
        <begin position="485"/>
        <end position="526"/>
    </location>
</feature>
<evidence type="ECO:0000313" key="3">
    <source>
        <dbReference type="EMBL" id="MBB3872558.1"/>
    </source>
</evidence>
<feature type="compositionally biased region" description="Pro residues" evidence="1">
    <location>
        <begin position="506"/>
        <end position="518"/>
    </location>
</feature>
<evidence type="ECO:0000256" key="2">
    <source>
        <dbReference type="SAM" id="Phobius"/>
    </source>
</evidence>
<gene>
    <name evidence="3" type="ORF">GGR11_002111</name>
</gene>
<evidence type="ECO:0000313" key="4">
    <source>
        <dbReference type="Proteomes" id="UP000532936"/>
    </source>
</evidence>
<feature type="transmembrane region" description="Helical" evidence="2">
    <location>
        <begin position="12"/>
        <end position="31"/>
    </location>
</feature>
<feature type="transmembrane region" description="Helical" evidence="2">
    <location>
        <begin position="145"/>
        <end position="169"/>
    </location>
</feature>
<dbReference type="AlphaFoldDB" id="A0A7W6A8Q3"/>
<feature type="transmembrane region" description="Helical" evidence="2">
    <location>
        <begin position="65"/>
        <end position="95"/>
    </location>
</feature>
<name>A0A7W6A8Q3_9CAUL</name>
<dbReference type="InterPro" id="IPR025291">
    <property type="entry name" value="DUF4153"/>
</dbReference>
<evidence type="ECO:0008006" key="5">
    <source>
        <dbReference type="Google" id="ProtNLM"/>
    </source>
</evidence>
<keyword evidence="2" id="KW-1133">Transmembrane helix</keyword>
<organism evidence="3 4">
    <name type="scientific">Brevundimonas mediterranea</name>
    <dbReference type="NCBI Taxonomy" id="74329"/>
    <lineage>
        <taxon>Bacteria</taxon>
        <taxon>Pseudomonadati</taxon>
        <taxon>Pseudomonadota</taxon>
        <taxon>Alphaproteobacteria</taxon>
        <taxon>Caulobacterales</taxon>
        <taxon>Caulobacteraceae</taxon>
        <taxon>Brevundimonas</taxon>
    </lineage>
</organism>
<accession>A0A7W6A8Q3</accession>
<feature type="transmembrane region" description="Helical" evidence="2">
    <location>
        <begin position="346"/>
        <end position="364"/>
    </location>
</feature>
<comment type="caution">
    <text evidence="3">The sequence shown here is derived from an EMBL/GenBank/DDBJ whole genome shotgun (WGS) entry which is preliminary data.</text>
</comment>
<feature type="transmembrane region" description="Helical" evidence="2">
    <location>
        <begin position="37"/>
        <end position="53"/>
    </location>
</feature>
<keyword evidence="2" id="KW-0812">Transmembrane</keyword>
<reference evidence="3 4" key="1">
    <citation type="submission" date="2020-08" db="EMBL/GenBank/DDBJ databases">
        <title>Genomic Encyclopedia of Type Strains, Phase IV (KMG-IV): sequencing the most valuable type-strain genomes for metagenomic binning, comparative biology and taxonomic classification.</title>
        <authorList>
            <person name="Goeker M."/>
        </authorList>
    </citation>
    <scope>NUCLEOTIDE SEQUENCE [LARGE SCALE GENOMIC DNA]</scope>
    <source>
        <strain evidence="3 4">DSM 14878</strain>
    </source>
</reference>